<proteinExistence type="predicted"/>
<sequence length="85" mass="9584">MRIKIYGFITILFTLSALLFSASIAAEAQTLGLENLAENEGNTVEYSDDIVIDAEKVCWHCTKYKTSGYFKICVEGFWSPICYDL</sequence>
<feature type="chain" id="PRO_5046077780" evidence="1">
    <location>
        <begin position="29"/>
        <end position="85"/>
    </location>
</feature>
<comment type="caution">
    <text evidence="2">The sequence shown here is derived from an EMBL/GenBank/DDBJ whole genome shotgun (WGS) entry which is preliminary data.</text>
</comment>
<evidence type="ECO:0000256" key="1">
    <source>
        <dbReference type="SAM" id="SignalP"/>
    </source>
</evidence>
<dbReference type="EMBL" id="JAUSUB010000010">
    <property type="protein sequence ID" value="MDQ0270829.1"/>
    <property type="molecule type" value="Genomic_DNA"/>
</dbReference>
<accession>A0ABU0AIY5</accession>
<reference evidence="2 3" key="1">
    <citation type="submission" date="2023-07" db="EMBL/GenBank/DDBJ databases">
        <title>Genomic Encyclopedia of Type Strains, Phase IV (KMG-IV): sequencing the most valuable type-strain genomes for metagenomic binning, comparative biology and taxonomic classification.</title>
        <authorList>
            <person name="Goeker M."/>
        </authorList>
    </citation>
    <scope>NUCLEOTIDE SEQUENCE [LARGE SCALE GENOMIC DNA]</scope>
    <source>
        <strain evidence="2 3">DSM 23494</strain>
    </source>
</reference>
<gene>
    <name evidence="2" type="ORF">J2S17_002714</name>
</gene>
<dbReference type="RefSeq" id="WP_307475560.1">
    <property type="nucleotide sequence ID" value="NZ_JAUSUB010000010.1"/>
</dbReference>
<dbReference type="Proteomes" id="UP001238088">
    <property type="component" value="Unassembled WGS sequence"/>
</dbReference>
<feature type="signal peptide" evidence="1">
    <location>
        <begin position="1"/>
        <end position="28"/>
    </location>
</feature>
<keyword evidence="3" id="KW-1185">Reference proteome</keyword>
<evidence type="ECO:0000313" key="3">
    <source>
        <dbReference type="Proteomes" id="UP001238088"/>
    </source>
</evidence>
<protein>
    <submittedName>
        <fullName evidence="2">Transcriptional regulator</fullName>
    </submittedName>
</protein>
<name>A0ABU0AIY5_9BACI</name>
<keyword evidence="1" id="KW-0732">Signal</keyword>
<evidence type="ECO:0000313" key="2">
    <source>
        <dbReference type="EMBL" id="MDQ0270829.1"/>
    </source>
</evidence>
<organism evidence="2 3">
    <name type="scientific">Cytobacillus purgationiresistens</name>
    <dbReference type="NCBI Taxonomy" id="863449"/>
    <lineage>
        <taxon>Bacteria</taxon>
        <taxon>Bacillati</taxon>
        <taxon>Bacillota</taxon>
        <taxon>Bacilli</taxon>
        <taxon>Bacillales</taxon>
        <taxon>Bacillaceae</taxon>
        <taxon>Cytobacillus</taxon>
    </lineage>
</organism>